<evidence type="ECO:0000313" key="5">
    <source>
        <dbReference type="EMBL" id="SDC35574.1"/>
    </source>
</evidence>
<dbReference type="RefSeq" id="WP_089723164.1">
    <property type="nucleotide sequence ID" value="NZ_FMYT01000005.1"/>
</dbReference>
<comment type="similarity">
    <text evidence="1">Belongs to the AfsR/DnrI/RedD regulatory family.</text>
</comment>
<dbReference type="InterPro" id="IPR016032">
    <property type="entry name" value="Sig_transdc_resp-reg_C-effctor"/>
</dbReference>
<dbReference type="GO" id="GO:0000160">
    <property type="term" value="P:phosphorelay signal transduction system"/>
    <property type="evidence" value="ECO:0007669"/>
    <property type="project" value="InterPro"/>
</dbReference>
<dbReference type="PANTHER" id="PTHR35807">
    <property type="entry name" value="TRANSCRIPTIONAL REGULATOR REDD-RELATED"/>
    <property type="match status" value="1"/>
</dbReference>
<dbReference type="AlphaFoldDB" id="A0A1G6KX69"/>
<dbReference type="EMBL" id="FMYT01000005">
    <property type="protein sequence ID" value="SDC35574.1"/>
    <property type="molecule type" value="Genomic_DNA"/>
</dbReference>
<evidence type="ECO:0000259" key="4">
    <source>
        <dbReference type="SMART" id="SM01043"/>
    </source>
</evidence>
<dbReference type="SUPFAM" id="SSF46894">
    <property type="entry name" value="C-terminal effector domain of the bipartite response regulators"/>
    <property type="match status" value="1"/>
</dbReference>
<dbReference type="Gene3D" id="1.25.40.10">
    <property type="entry name" value="Tetratricopeptide repeat domain"/>
    <property type="match status" value="1"/>
</dbReference>
<dbReference type="Proteomes" id="UP000324896">
    <property type="component" value="Unassembled WGS sequence"/>
</dbReference>
<dbReference type="Pfam" id="PF03704">
    <property type="entry name" value="BTAD"/>
    <property type="match status" value="1"/>
</dbReference>
<dbReference type="InterPro" id="IPR051677">
    <property type="entry name" value="AfsR-DnrI-RedD_regulator"/>
</dbReference>
<dbReference type="GO" id="GO:0006355">
    <property type="term" value="P:regulation of DNA-templated transcription"/>
    <property type="evidence" value="ECO:0007669"/>
    <property type="project" value="InterPro"/>
</dbReference>
<dbReference type="SUPFAM" id="SSF48452">
    <property type="entry name" value="TPR-like"/>
    <property type="match status" value="1"/>
</dbReference>
<sequence>MEAEIIRFYGLGPFYLKFQDKIVDGKKWISKRAFYLLMFLLLEKNRKISAEELVDVFWPESDLDDGKNKLYNTIYLLRRSLIRDGVPKDIVQSVSGGYSINDKYQIWTDWDYFEEEVNKILKGEDFSIEKLRTLYQLYRGDFYSNLKYEDWTEIHRENLRVNYLNLIEILTKKLYQNQNYRDTVNYLHKGIEFDPYRENFYLLYIKALVKLGRIAEAINSYKKCERILKEELDLLPGQELNNVYHRIKLSRELSMKIEDHLVSDINVKTGAMCCDFNIFEKIYELEFRHVKRLKSSFILLNLDFEEIENEFIIEKAADYFGKQLRAGDVISICNNKIFILLHGMNFGSSGIILERFNNFCKKFDLDQKPSLDIKEIK</sequence>
<evidence type="ECO:0000256" key="1">
    <source>
        <dbReference type="ARBA" id="ARBA00005820"/>
    </source>
</evidence>
<name>A0A1G6KX69_9FIRM</name>
<gene>
    <name evidence="5" type="ORF">SAMN04488597_10534</name>
</gene>
<protein>
    <submittedName>
        <fullName evidence="5">Transcriptional regulatory protein, C terminal</fullName>
    </submittedName>
</protein>
<keyword evidence="2" id="KW-0238">DNA-binding</keyword>
<dbReference type="InterPro" id="IPR001867">
    <property type="entry name" value="OmpR/PhoB-type_DNA-bd"/>
</dbReference>
<evidence type="ECO:0000313" key="6">
    <source>
        <dbReference type="Proteomes" id="UP000324896"/>
    </source>
</evidence>
<dbReference type="PANTHER" id="PTHR35807:SF2">
    <property type="entry name" value="TRANSCRIPTIONAL ACTIVATOR DOMAIN"/>
    <property type="match status" value="1"/>
</dbReference>
<feature type="domain" description="Bacterial transcriptional activator" evidence="4">
    <location>
        <begin position="108"/>
        <end position="248"/>
    </location>
</feature>
<evidence type="ECO:0000256" key="2">
    <source>
        <dbReference type="ARBA" id="ARBA00023125"/>
    </source>
</evidence>
<dbReference type="Gene3D" id="1.10.10.10">
    <property type="entry name" value="Winged helix-like DNA-binding domain superfamily/Winged helix DNA-binding domain"/>
    <property type="match status" value="1"/>
</dbReference>
<dbReference type="InterPro" id="IPR011990">
    <property type="entry name" value="TPR-like_helical_dom_sf"/>
</dbReference>
<evidence type="ECO:0000259" key="3">
    <source>
        <dbReference type="SMART" id="SM00862"/>
    </source>
</evidence>
<dbReference type="GO" id="GO:0003677">
    <property type="term" value="F:DNA binding"/>
    <property type="evidence" value="ECO:0007669"/>
    <property type="project" value="UniProtKB-KW"/>
</dbReference>
<proteinExistence type="inferred from homology"/>
<accession>A0A1G6KX69</accession>
<feature type="domain" description="OmpR/PhoB-type" evidence="3">
    <location>
        <begin position="25"/>
        <end position="100"/>
    </location>
</feature>
<dbReference type="SMART" id="SM00862">
    <property type="entry name" value="Trans_reg_C"/>
    <property type="match status" value="1"/>
</dbReference>
<organism evidence="5 6">
    <name type="scientific">Halanaerobium congolense</name>
    <dbReference type="NCBI Taxonomy" id="54121"/>
    <lineage>
        <taxon>Bacteria</taxon>
        <taxon>Bacillati</taxon>
        <taxon>Bacillota</taxon>
        <taxon>Clostridia</taxon>
        <taxon>Halanaerobiales</taxon>
        <taxon>Halanaerobiaceae</taxon>
        <taxon>Halanaerobium</taxon>
    </lineage>
</organism>
<dbReference type="InterPro" id="IPR036388">
    <property type="entry name" value="WH-like_DNA-bd_sf"/>
</dbReference>
<reference evidence="5 6" key="1">
    <citation type="submission" date="2016-10" db="EMBL/GenBank/DDBJ databases">
        <authorList>
            <person name="Varghese N."/>
            <person name="Submissions S."/>
        </authorList>
    </citation>
    <scope>NUCLEOTIDE SEQUENCE [LARGE SCALE GENOMIC DNA]</scope>
    <source>
        <strain evidence="5 6">WG10</strain>
    </source>
</reference>
<dbReference type="InterPro" id="IPR005158">
    <property type="entry name" value="BTAD"/>
</dbReference>
<dbReference type="SMART" id="SM01043">
    <property type="entry name" value="BTAD"/>
    <property type="match status" value="1"/>
</dbReference>